<comment type="caution">
    <text evidence="3">The sequence shown here is derived from an EMBL/GenBank/DDBJ whole genome shotgun (WGS) entry which is preliminary data.</text>
</comment>
<evidence type="ECO:0000313" key="3">
    <source>
        <dbReference type="EMBL" id="NID12496.1"/>
    </source>
</evidence>
<dbReference type="PROSITE" id="PS51257">
    <property type="entry name" value="PROKAR_LIPOPROTEIN"/>
    <property type="match status" value="1"/>
</dbReference>
<protein>
    <submittedName>
        <fullName evidence="3">Uncharacterized protein</fullName>
    </submittedName>
</protein>
<accession>A0ABX0QK36</accession>
<keyword evidence="2" id="KW-1133">Transmembrane helix</keyword>
<evidence type="ECO:0000256" key="2">
    <source>
        <dbReference type="SAM" id="Phobius"/>
    </source>
</evidence>
<feature type="region of interest" description="Disordered" evidence="1">
    <location>
        <begin position="37"/>
        <end position="71"/>
    </location>
</feature>
<reference evidence="3" key="1">
    <citation type="submission" date="2024-05" db="EMBL/GenBank/DDBJ databases">
        <authorList>
            <person name="Jung D.-H."/>
        </authorList>
    </citation>
    <scope>NUCLEOTIDE SEQUENCE</scope>
    <source>
        <strain evidence="3">JA-25</strain>
    </source>
</reference>
<evidence type="ECO:0000313" key="4">
    <source>
        <dbReference type="Proteomes" id="UP000606008"/>
    </source>
</evidence>
<proteinExistence type="predicted"/>
<evidence type="ECO:0000256" key="1">
    <source>
        <dbReference type="SAM" id="MobiDB-lite"/>
    </source>
</evidence>
<gene>
    <name evidence="3" type="ORF">F7231_20165</name>
</gene>
<feature type="transmembrane region" description="Helical" evidence="2">
    <location>
        <begin position="80"/>
        <end position="99"/>
    </location>
</feature>
<organism evidence="3 4">
    <name type="scientific">Fibrivirga algicola</name>
    <dbReference type="NCBI Taxonomy" id="2950420"/>
    <lineage>
        <taxon>Bacteria</taxon>
        <taxon>Pseudomonadati</taxon>
        <taxon>Bacteroidota</taxon>
        <taxon>Cytophagia</taxon>
        <taxon>Cytophagales</taxon>
        <taxon>Spirosomataceae</taxon>
        <taxon>Fibrivirga</taxon>
    </lineage>
</organism>
<keyword evidence="4" id="KW-1185">Reference proteome</keyword>
<keyword evidence="2" id="KW-0472">Membrane</keyword>
<feature type="transmembrane region" description="Helical" evidence="2">
    <location>
        <begin position="129"/>
        <end position="149"/>
    </location>
</feature>
<dbReference type="RefSeq" id="WP_085413014.1">
    <property type="nucleotide sequence ID" value="NZ_WAEL01000008.1"/>
</dbReference>
<feature type="transmembrane region" description="Helical" evidence="2">
    <location>
        <begin position="106"/>
        <end position="123"/>
    </location>
</feature>
<feature type="compositionally biased region" description="Basic and acidic residues" evidence="1">
    <location>
        <begin position="49"/>
        <end position="59"/>
    </location>
</feature>
<keyword evidence="2" id="KW-0812">Transmembrane</keyword>
<name>A0ABX0QK36_9BACT</name>
<dbReference type="EMBL" id="WAEL01000008">
    <property type="protein sequence ID" value="NID12496.1"/>
    <property type="molecule type" value="Genomic_DNA"/>
</dbReference>
<dbReference type="Proteomes" id="UP000606008">
    <property type="component" value="Unassembled WGS sequence"/>
</dbReference>
<sequence>MRSQFLTILCIFSFLSCTWGLIESSVALSNPERVASTPFTGHKPSNEANPDRRDPRSFYEDSGANSDNPMPEDPRVVRQLSLAQFVYSLVTLIGVALIFKLRRIGFYVYVVGVLLGAILPVYFVGLAGIGTSFTVFFSVLFAVMYGFCLREMK</sequence>